<feature type="transmembrane region" description="Helical" evidence="1">
    <location>
        <begin position="366"/>
        <end position="385"/>
    </location>
</feature>
<evidence type="ECO:0000259" key="3">
    <source>
        <dbReference type="Pfam" id="PF13194"/>
    </source>
</evidence>
<name>A0AAU9BXU9_9GAMM</name>
<keyword evidence="1" id="KW-0472">Membrane</keyword>
<dbReference type="EMBL" id="AP024718">
    <property type="protein sequence ID" value="BCX88535.1"/>
    <property type="molecule type" value="Genomic_DNA"/>
</dbReference>
<sequence>MEDYLILFRNLLIALALGFLIGLERGWSKRELEPGRRIAGIRTFGLIALLGALTMLLAHESSLWVITLAFAGLGVLIAAVTHVEAQKTGEYGITTEVAVFIAFVLGALTMTPHIKLAAAAAVIATIVLGTKPVLHAWIRRLSPEELQAVLKLLLISVVLLPILPNRTFDPWNALNPYEIWWMVVLISAISFLGYFAIKIAGPGRGVLLTGLLGGLVSSTAVTLNLSRLARLQPGSERLLAGGIVIASTTMFVRILVITLLLRPPLTQLLAAPLLAMAVAGYLASWQLVHRRAGQAGVSGAQIGLHNPFELDTALGFGLFLAFILWLTQVLRQWIGAAGVYLTAALSGLTDVDAITLSLTRLAEDPALLAVAVRGILLAAVVNTLVKGGMAAVIGGWRLGTAVGGVFLGQIAVGIGILLWQEWAYN</sequence>
<organism evidence="4 5">
    <name type="scientific">Methylomarinovum tepidoasis</name>
    <dbReference type="NCBI Taxonomy" id="2840183"/>
    <lineage>
        <taxon>Bacteria</taxon>
        <taxon>Pseudomonadati</taxon>
        <taxon>Pseudomonadota</taxon>
        <taxon>Gammaproteobacteria</taxon>
        <taxon>Methylococcales</taxon>
        <taxon>Methylothermaceae</taxon>
        <taxon>Methylomarinovum</taxon>
    </lineage>
</organism>
<feature type="domain" description="DUF4010" evidence="3">
    <location>
        <begin position="184"/>
        <end position="394"/>
    </location>
</feature>
<evidence type="ECO:0000313" key="5">
    <source>
        <dbReference type="Proteomes" id="UP001321450"/>
    </source>
</evidence>
<keyword evidence="1" id="KW-0812">Transmembrane</keyword>
<feature type="domain" description="MgtC/SapB/SrpB/YhiD N-terminal" evidence="2">
    <location>
        <begin position="11"/>
        <end position="136"/>
    </location>
</feature>
<evidence type="ECO:0000259" key="2">
    <source>
        <dbReference type="Pfam" id="PF02308"/>
    </source>
</evidence>
<dbReference type="KEGG" id="meiy:MIN45_P0904"/>
<evidence type="ECO:0000313" key="4">
    <source>
        <dbReference type="EMBL" id="BCX88535.1"/>
    </source>
</evidence>
<dbReference type="RefSeq" id="WP_286293694.1">
    <property type="nucleotide sequence ID" value="NZ_AP024718.1"/>
</dbReference>
<feature type="transmembrane region" description="Helical" evidence="1">
    <location>
        <begin position="116"/>
        <end position="134"/>
    </location>
</feature>
<accession>A0AAU9BXU9</accession>
<evidence type="ECO:0000256" key="1">
    <source>
        <dbReference type="SAM" id="Phobius"/>
    </source>
</evidence>
<feature type="transmembrane region" description="Helical" evidence="1">
    <location>
        <begin position="6"/>
        <end position="27"/>
    </location>
</feature>
<evidence type="ECO:0008006" key="6">
    <source>
        <dbReference type="Google" id="ProtNLM"/>
    </source>
</evidence>
<feature type="transmembrane region" description="Helical" evidence="1">
    <location>
        <begin position="93"/>
        <end position="110"/>
    </location>
</feature>
<dbReference type="Proteomes" id="UP001321450">
    <property type="component" value="Chromosome"/>
</dbReference>
<dbReference type="Pfam" id="PF13194">
    <property type="entry name" value="DUF4010"/>
    <property type="match status" value="1"/>
</dbReference>
<feature type="transmembrane region" description="Helical" evidence="1">
    <location>
        <begin position="179"/>
        <end position="197"/>
    </location>
</feature>
<dbReference type="PANTHER" id="PTHR39084:SF1">
    <property type="entry name" value="DUF4010 DOMAIN-CONTAINING PROTEIN"/>
    <property type="match status" value="1"/>
</dbReference>
<proteinExistence type="predicted"/>
<dbReference type="InterPro" id="IPR049177">
    <property type="entry name" value="MgtC_SapB_SrpB_YhiD_N"/>
</dbReference>
<dbReference type="PANTHER" id="PTHR39084">
    <property type="entry name" value="MEMBRANE PROTEIN-RELATED"/>
    <property type="match status" value="1"/>
</dbReference>
<feature type="transmembrane region" description="Helical" evidence="1">
    <location>
        <begin position="63"/>
        <end position="81"/>
    </location>
</feature>
<feature type="transmembrane region" description="Helical" evidence="1">
    <location>
        <begin position="206"/>
        <end position="226"/>
    </location>
</feature>
<gene>
    <name evidence="4" type="ORF">MIN45_P0904</name>
</gene>
<feature type="transmembrane region" description="Helical" evidence="1">
    <location>
        <begin position="39"/>
        <end position="57"/>
    </location>
</feature>
<feature type="transmembrane region" description="Helical" evidence="1">
    <location>
        <begin position="146"/>
        <end position="164"/>
    </location>
</feature>
<dbReference type="Pfam" id="PF02308">
    <property type="entry name" value="MgtC"/>
    <property type="match status" value="1"/>
</dbReference>
<dbReference type="AlphaFoldDB" id="A0AAU9BXU9"/>
<keyword evidence="5" id="KW-1185">Reference proteome</keyword>
<feature type="transmembrane region" description="Helical" evidence="1">
    <location>
        <begin position="308"/>
        <end position="326"/>
    </location>
</feature>
<keyword evidence="1" id="KW-1133">Transmembrane helix</keyword>
<feature type="transmembrane region" description="Helical" evidence="1">
    <location>
        <begin position="238"/>
        <end position="261"/>
    </location>
</feature>
<reference evidence="5" key="1">
    <citation type="journal article" date="2024" name="Int. J. Syst. Evol. Microbiol.">
        <title>Methylomarinovum tepidoasis sp. nov., a moderately thermophilic methanotroph of the family Methylothermaceae isolated from a deep-sea hydrothermal field.</title>
        <authorList>
            <person name="Hirayama H."/>
            <person name="Takaki Y."/>
            <person name="Abe M."/>
            <person name="Miyazaki M."/>
            <person name="Uematsu K."/>
            <person name="Matsui Y."/>
            <person name="Takai K."/>
        </authorList>
    </citation>
    <scope>NUCLEOTIDE SEQUENCE [LARGE SCALE GENOMIC DNA]</scope>
    <source>
        <strain evidence="5">IN45</strain>
    </source>
</reference>
<protein>
    <recommendedName>
        <fullName evidence="6">DUF4010 domain-containing protein</fullName>
    </recommendedName>
</protein>
<feature type="transmembrane region" description="Helical" evidence="1">
    <location>
        <begin position="397"/>
        <end position="419"/>
    </location>
</feature>
<feature type="transmembrane region" description="Helical" evidence="1">
    <location>
        <begin position="333"/>
        <end position="354"/>
    </location>
</feature>
<dbReference type="InterPro" id="IPR025105">
    <property type="entry name" value="DUF4010"/>
</dbReference>
<feature type="transmembrane region" description="Helical" evidence="1">
    <location>
        <begin position="268"/>
        <end position="288"/>
    </location>
</feature>